<proteinExistence type="predicted"/>
<sequence length="92" mass="10098">MTGIELQFTIALRYRNLLTRTLDADRLAHIDAKSVVVSRDDNALDLAARLGSHALTEEPSNPLSLEILGAPLPDADLDCVLEVNRRHQPTSP</sequence>
<accession>A0A6B0YLL8</accession>
<organism evidence="1">
    <name type="scientific">Caldilineaceae bacterium SB0664_bin_27</name>
    <dbReference type="NCBI Taxonomy" id="2605260"/>
    <lineage>
        <taxon>Bacteria</taxon>
        <taxon>Bacillati</taxon>
        <taxon>Chloroflexota</taxon>
        <taxon>Caldilineae</taxon>
        <taxon>Caldilineales</taxon>
        <taxon>Caldilineaceae</taxon>
    </lineage>
</organism>
<dbReference type="AlphaFoldDB" id="A0A6B0YLL8"/>
<gene>
    <name evidence="1" type="ORF">F4Y42_00635</name>
</gene>
<evidence type="ECO:0000313" key="1">
    <source>
        <dbReference type="EMBL" id="MXY91936.1"/>
    </source>
</evidence>
<comment type="caution">
    <text evidence="1">The sequence shown here is derived from an EMBL/GenBank/DDBJ whole genome shotgun (WGS) entry which is preliminary data.</text>
</comment>
<name>A0A6B0YLL8_9CHLR</name>
<dbReference type="EMBL" id="VXRG01000005">
    <property type="protein sequence ID" value="MXY91936.1"/>
    <property type="molecule type" value="Genomic_DNA"/>
</dbReference>
<protein>
    <submittedName>
        <fullName evidence="1">Uncharacterized protein</fullName>
    </submittedName>
</protein>
<reference evidence="1" key="1">
    <citation type="submission" date="2019-09" db="EMBL/GenBank/DDBJ databases">
        <title>Characterisation of the sponge microbiome using genome-centric metagenomics.</title>
        <authorList>
            <person name="Engelberts J.P."/>
            <person name="Robbins S.J."/>
            <person name="De Goeij J.M."/>
            <person name="Aranda M."/>
            <person name="Bell S.C."/>
            <person name="Webster N.S."/>
        </authorList>
    </citation>
    <scope>NUCLEOTIDE SEQUENCE</scope>
    <source>
        <strain evidence="1">SB0664_bin_27</strain>
    </source>
</reference>